<evidence type="ECO:0000256" key="10">
    <source>
        <dbReference type="SAM" id="Phobius"/>
    </source>
</evidence>
<dbReference type="CDD" id="cd00082">
    <property type="entry name" value="HisKA"/>
    <property type="match status" value="1"/>
</dbReference>
<dbReference type="EC" id="2.7.13.3" evidence="3"/>
<keyword evidence="5" id="KW-0597">Phosphoprotein</keyword>
<evidence type="ECO:0000256" key="5">
    <source>
        <dbReference type="ARBA" id="ARBA00022553"/>
    </source>
</evidence>
<keyword evidence="8 12" id="KW-0418">Kinase</keyword>
<dbReference type="PANTHER" id="PTHR44936">
    <property type="entry name" value="SENSOR PROTEIN CREC"/>
    <property type="match status" value="1"/>
</dbReference>
<dbReference type="InterPro" id="IPR003661">
    <property type="entry name" value="HisK_dim/P_dom"/>
</dbReference>
<dbReference type="SUPFAM" id="SSF47384">
    <property type="entry name" value="Homodimeric domain of signal transducing histidine kinase"/>
    <property type="match status" value="1"/>
</dbReference>
<dbReference type="Proteomes" id="UP000598997">
    <property type="component" value="Unassembled WGS sequence"/>
</dbReference>
<dbReference type="RefSeq" id="WP_066764652.1">
    <property type="nucleotide sequence ID" value="NZ_BMIO01000002.1"/>
</dbReference>
<proteinExistence type="predicted"/>
<feature type="transmembrane region" description="Helical" evidence="10">
    <location>
        <begin position="180"/>
        <end position="199"/>
    </location>
</feature>
<organism evidence="12 13">
    <name type="scientific">Croceicoccus pelagius</name>
    <dbReference type="NCBI Taxonomy" id="1703341"/>
    <lineage>
        <taxon>Bacteria</taxon>
        <taxon>Pseudomonadati</taxon>
        <taxon>Pseudomonadota</taxon>
        <taxon>Alphaproteobacteria</taxon>
        <taxon>Sphingomonadales</taxon>
        <taxon>Erythrobacteraceae</taxon>
        <taxon>Croceicoccus</taxon>
    </lineage>
</organism>
<comment type="subcellular location">
    <subcellularLocation>
        <location evidence="2">Cell membrane</location>
        <topology evidence="2">Multi-pass membrane protein</topology>
    </subcellularLocation>
</comment>
<sequence length="461" mass="50465">MRRFLPKSLQGQMLLAVALALLVAQGIGAGIAYRAQLEREENGIIHSLAFRMIGGRVLRQADGSEMRPPRGRPPRMGRLLRMDATPLLESDKRKRAFEAKLGDILSAQGLETAEIQVFERDIDDTPLGRFFERRRELRGRDGRPEPESVIIASVREQGSDQWLVARTLRDEREPRFLRNLIGQTLLIYVVLIGVIALILRRITKPLAALTRRVEDFAANPALSPDGRVEPQGPLDTRSLIAAHNAMEARIGALLDEKDVMLGAIGHDLKTPLAALRVRIESVDDDHERAKMAGTIEDITRTLDDILSLARVGRPSDPVEPTEISALTASVVEEFEDMGQAVELGDTTRIVLPVRATWLRRAIRNLASNALRYAGGACVTVEKRGNLAVISVADNGPGIPEDELGRMMEPFERGDPSRNRGTGGAGIGLALARAIAEQHGGSLVLRNRAEGGLNAELRLPIG</sequence>
<keyword evidence="10" id="KW-0812">Transmembrane</keyword>
<keyword evidence="10" id="KW-0472">Membrane</keyword>
<keyword evidence="7" id="KW-0547">Nucleotide-binding</keyword>
<evidence type="ECO:0000256" key="2">
    <source>
        <dbReference type="ARBA" id="ARBA00004651"/>
    </source>
</evidence>
<evidence type="ECO:0000256" key="7">
    <source>
        <dbReference type="ARBA" id="ARBA00022741"/>
    </source>
</evidence>
<evidence type="ECO:0000256" key="1">
    <source>
        <dbReference type="ARBA" id="ARBA00000085"/>
    </source>
</evidence>
<dbReference type="Gene3D" id="1.10.287.130">
    <property type="match status" value="1"/>
</dbReference>
<accession>A0A916YAT7</accession>
<dbReference type="InterPro" id="IPR005467">
    <property type="entry name" value="His_kinase_dom"/>
</dbReference>
<evidence type="ECO:0000256" key="4">
    <source>
        <dbReference type="ARBA" id="ARBA00022475"/>
    </source>
</evidence>
<gene>
    <name evidence="12" type="ORF">GCM10010989_07970</name>
</gene>
<dbReference type="Gene3D" id="3.30.565.10">
    <property type="entry name" value="Histidine kinase-like ATPase, C-terminal domain"/>
    <property type="match status" value="1"/>
</dbReference>
<evidence type="ECO:0000256" key="9">
    <source>
        <dbReference type="ARBA" id="ARBA00022840"/>
    </source>
</evidence>
<dbReference type="AlphaFoldDB" id="A0A916YAT7"/>
<keyword evidence="13" id="KW-1185">Reference proteome</keyword>
<evidence type="ECO:0000256" key="8">
    <source>
        <dbReference type="ARBA" id="ARBA00022777"/>
    </source>
</evidence>
<keyword evidence="10" id="KW-1133">Transmembrane helix</keyword>
<dbReference type="PANTHER" id="PTHR44936:SF10">
    <property type="entry name" value="SENSOR PROTEIN RSTB"/>
    <property type="match status" value="1"/>
</dbReference>
<dbReference type="OrthoDB" id="9804645at2"/>
<dbReference type="EMBL" id="BMIO01000002">
    <property type="protein sequence ID" value="GGD36261.1"/>
    <property type="molecule type" value="Genomic_DNA"/>
</dbReference>
<keyword evidence="9" id="KW-0067">ATP-binding</keyword>
<dbReference type="Pfam" id="PF02518">
    <property type="entry name" value="HATPase_c"/>
    <property type="match status" value="1"/>
</dbReference>
<dbReference type="SMART" id="SM00388">
    <property type="entry name" value="HisKA"/>
    <property type="match status" value="1"/>
</dbReference>
<dbReference type="PROSITE" id="PS50109">
    <property type="entry name" value="HIS_KIN"/>
    <property type="match status" value="1"/>
</dbReference>
<dbReference type="InterPro" id="IPR004358">
    <property type="entry name" value="Sig_transdc_His_kin-like_C"/>
</dbReference>
<protein>
    <recommendedName>
        <fullName evidence="3">histidine kinase</fullName>
        <ecNumber evidence="3">2.7.13.3</ecNumber>
    </recommendedName>
</protein>
<dbReference type="GO" id="GO:0000155">
    <property type="term" value="F:phosphorelay sensor kinase activity"/>
    <property type="evidence" value="ECO:0007669"/>
    <property type="project" value="InterPro"/>
</dbReference>
<evidence type="ECO:0000256" key="3">
    <source>
        <dbReference type="ARBA" id="ARBA00012438"/>
    </source>
</evidence>
<comment type="caution">
    <text evidence="12">The sequence shown here is derived from an EMBL/GenBank/DDBJ whole genome shotgun (WGS) entry which is preliminary data.</text>
</comment>
<evidence type="ECO:0000313" key="12">
    <source>
        <dbReference type="EMBL" id="GGD36261.1"/>
    </source>
</evidence>
<dbReference type="PRINTS" id="PR00344">
    <property type="entry name" value="BCTRLSENSOR"/>
</dbReference>
<dbReference type="CDD" id="cd00075">
    <property type="entry name" value="HATPase"/>
    <property type="match status" value="1"/>
</dbReference>
<dbReference type="InterPro" id="IPR036097">
    <property type="entry name" value="HisK_dim/P_sf"/>
</dbReference>
<keyword evidence="4" id="KW-1003">Cell membrane</keyword>
<dbReference type="SMART" id="SM00387">
    <property type="entry name" value="HATPase_c"/>
    <property type="match status" value="1"/>
</dbReference>
<dbReference type="GO" id="GO:0005886">
    <property type="term" value="C:plasma membrane"/>
    <property type="evidence" value="ECO:0007669"/>
    <property type="project" value="UniProtKB-SubCell"/>
</dbReference>
<dbReference type="GO" id="GO:0005524">
    <property type="term" value="F:ATP binding"/>
    <property type="evidence" value="ECO:0007669"/>
    <property type="project" value="UniProtKB-KW"/>
</dbReference>
<dbReference type="InterPro" id="IPR036890">
    <property type="entry name" value="HATPase_C_sf"/>
</dbReference>
<comment type="catalytic activity">
    <reaction evidence="1">
        <text>ATP + protein L-histidine = ADP + protein N-phospho-L-histidine.</text>
        <dbReference type="EC" id="2.7.13.3"/>
    </reaction>
</comment>
<dbReference type="SUPFAM" id="SSF55874">
    <property type="entry name" value="ATPase domain of HSP90 chaperone/DNA topoisomerase II/histidine kinase"/>
    <property type="match status" value="1"/>
</dbReference>
<evidence type="ECO:0000313" key="13">
    <source>
        <dbReference type="Proteomes" id="UP000598997"/>
    </source>
</evidence>
<dbReference type="InterPro" id="IPR003594">
    <property type="entry name" value="HATPase_dom"/>
</dbReference>
<evidence type="ECO:0000256" key="6">
    <source>
        <dbReference type="ARBA" id="ARBA00022679"/>
    </source>
</evidence>
<dbReference type="InterPro" id="IPR050980">
    <property type="entry name" value="2C_sensor_his_kinase"/>
</dbReference>
<reference evidence="12 13" key="1">
    <citation type="journal article" date="2014" name="Int. J. Syst. Evol. Microbiol.">
        <title>Complete genome sequence of Corynebacterium casei LMG S-19264T (=DSM 44701T), isolated from a smear-ripened cheese.</title>
        <authorList>
            <consortium name="US DOE Joint Genome Institute (JGI-PGF)"/>
            <person name="Walter F."/>
            <person name="Albersmeier A."/>
            <person name="Kalinowski J."/>
            <person name="Ruckert C."/>
        </authorList>
    </citation>
    <scope>NUCLEOTIDE SEQUENCE [LARGE SCALE GENOMIC DNA]</scope>
    <source>
        <strain evidence="12 13">CGMCC 1.15358</strain>
    </source>
</reference>
<keyword evidence="6" id="KW-0808">Transferase</keyword>
<evidence type="ECO:0000259" key="11">
    <source>
        <dbReference type="PROSITE" id="PS50109"/>
    </source>
</evidence>
<name>A0A916YAT7_9SPHN</name>
<feature type="domain" description="Histidine kinase" evidence="11">
    <location>
        <begin position="263"/>
        <end position="461"/>
    </location>
</feature>